<name>A0A1I4U0H7_9HYPH</name>
<protein>
    <submittedName>
        <fullName evidence="1">Uncharacterized protein</fullName>
    </submittedName>
</protein>
<keyword evidence="2" id="KW-1185">Reference proteome</keyword>
<accession>A0A1I4U0H7</accession>
<evidence type="ECO:0000313" key="2">
    <source>
        <dbReference type="Proteomes" id="UP000199048"/>
    </source>
</evidence>
<dbReference type="STRING" id="582667.SAMN05192568_106122"/>
<evidence type="ECO:0000313" key="1">
    <source>
        <dbReference type="EMBL" id="SFM82534.1"/>
    </source>
</evidence>
<dbReference type="EMBL" id="FOTK01000061">
    <property type="protein sequence ID" value="SFM82534.1"/>
    <property type="molecule type" value="Genomic_DNA"/>
</dbReference>
<gene>
    <name evidence="1" type="ORF">SAMN05192568_106122</name>
</gene>
<organism evidence="1 2">
    <name type="scientific">Methylobacterium pseudosasicola</name>
    <dbReference type="NCBI Taxonomy" id="582667"/>
    <lineage>
        <taxon>Bacteria</taxon>
        <taxon>Pseudomonadati</taxon>
        <taxon>Pseudomonadota</taxon>
        <taxon>Alphaproteobacteria</taxon>
        <taxon>Hyphomicrobiales</taxon>
        <taxon>Methylobacteriaceae</taxon>
        <taxon>Methylobacterium</taxon>
    </lineage>
</organism>
<dbReference type="Proteomes" id="UP000199048">
    <property type="component" value="Unassembled WGS sequence"/>
</dbReference>
<dbReference type="RefSeq" id="WP_139234277.1">
    <property type="nucleotide sequence ID" value="NZ_FOTK01000061.1"/>
</dbReference>
<reference evidence="2" key="1">
    <citation type="submission" date="2016-10" db="EMBL/GenBank/DDBJ databases">
        <authorList>
            <person name="Varghese N."/>
            <person name="Submissions S."/>
        </authorList>
    </citation>
    <scope>NUCLEOTIDE SEQUENCE [LARGE SCALE GENOMIC DNA]</scope>
    <source>
        <strain evidence="2">BL36</strain>
    </source>
</reference>
<dbReference type="AlphaFoldDB" id="A0A1I4U0H7"/>
<proteinExistence type="predicted"/>
<sequence length="66" mass="7173">MSEEDRRLVATALRELHSAVSDLRDATRSTVSEGMWPDTERLTFAPIDTALSKAGVAIEALRGDGE</sequence>